<dbReference type="Pfam" id="PF00583">
    <property type="entry name" value="Acetyltransf_1"/>
    <property type="match status" value="1"/>
</dbReference>
<dbReference type="Proteomes" id="UP000006001">
    <property type="component" value="Unassembled WGS sequence"/>
</dbReference>
<dbReference type="HOGENOM" id="CLU_013985_13_2_11"/>
<name>D0WFU0_SLAES</name>
<keyword evidence="3" id="KW-1185">Reference proteome</keyword>
<gene>
    <name evidence="2" type="ORF">HMPREF0762_00690</name>
</gene>
<dbReference type="GO" id="GO:0016747">
    <property type="term" value="F:acyltransferase activity, transferring groups other than amino-acyl groups"/>
    <property type="evidence" value="ECO:0007669"/>
    <property type="project" value="InterPro"/>
</dbReference>
<dbReference type="Gene3D" id="3.40.630.30">
    <property type="match status" value="1"/>
</dbReference>
<feature type="domain" description="N-acetyltransferase" evidence="1">
    <location>
        <begin position="1"/>
        <end position="173"/>
    </location>
</feature>
<sequence>MIRPATAEDLDAIVATYAELLDYEAEHGSFSNWEKGIYPTRDYASDVIANGDMYVLEEDDAICASMVFSRTQAPEYADVPWKHAAPDDEVLVSRTLCIPPSQAHKHYGLRMVEYAKTYAKILGATVIRMDIFEGNRPAQSLYAKCGFTVAGTGELALTPSTSQTQTFMECFVG</sequence>
<organism evidence="2 3">
    <name type="scientific">Slackia exigua (strain ATCC 700122 / DSM 15923 / CIP 105133 / JCM 11022 / KCTC 5966 / S-7)</name>
    <dbReference type="NCBI Taxonomy" id="649764"/>
    <lineage>
        <taxon>Bacteria</taxon>
        <taxon>Bacillati</taxon>
        <taxon>Actinomycetota</taxon>
        <taxon>Coriobacteriia</taxon>
        <taxon>Eggerthellales</taxon>
        <taxon>Eggerthellaceae</taxon>
        <taxon>Slackia</taxon>
    </lineage>
</organism>
<dbReference type="RefSeq" id="WP_006361935.1">
    <property type="nucleotide sequence ID" value="NZ_GG700630.1"/>
</dbReference>
<dbReference type="PROSITE" id="PS51186">
    <property type="entry name" value="GNAT"/>
    <property type="match status" value="1"/>
</dbReference>
<proteinExistence type="predicted"/>
<evidence type="ECO:0000313" key="3">
    <source>
        <dbReference type="Proteomes" id="UP000006001"/>
    </source>
</evidence>
<comment type="caution">
    <text evidence="2">The sequence shown here is derived from an EMBL/GenBank/DDBJ whole genome shotgun (WGS) entry which is preliminary data.</text>
</comment>
<dbReference type="OrthoDB" id="3182399at2"/>
<dbReference type="InterPro" id="IPR000182">
    <property type="entry name" value="GNAT_dom"/>
</dbReference>
<evidence type="ECO:0000313" key="2">
    <source>
        <dbReference type="EMBL" id="EEZ61353.1"/>
    </source>
</evidence>
<reference evidence="2" key="1">
    <citation type="submission" date="2009-10" db="EMBL/GenBank/DDBJ databases">
        <authorList>
            <person name="Weinstock G."/>
            <person name="Sodergren E."/>
            <person name="Clifton S."/>
            <person name="Fulton L."/>
            <person name="Fulton B."/>
            <person name="Courtney L."/>
            <person name="Fronick C."/>
            <person name="Harrison M."/>
            <person name="Strong C."/>
            <person name="Farmer C."/>
            <person name="Delahaunty K."/>
            <person name="Markovic C."/>
            <person name="Hall O."/>
            <person name="Minx P."/>
            <person name="Tomlinson C."/>
            <person name="Mitreva M."/>
            <person name="Nelson J."/>
            <person name="Hou S."/>
            <person name="Wollam A."/>
            <person name="Pepin K.H."/>
            <person name="Johnson M."/>
            <person name="Bhonagiri V."/>
            <person name="Nash W.E."/>
            <person name="Warren W."/>
            <person name="Chinwalla A."/>
            <person name="Mardis E.R."/>
            <person name="Wilson R.K."/>
        </authorList>
    </citation>
    <scope>NUCLEOTIDE SEQUENCE [LARGE SCALE GENOMIC DNA]</scope>
    <source>
        <strain evidence="2">ATCC 700122</strain>
    </source>
</reference>
<evidence type="ECO:0000259" key="1">
    <source>
        <dbReference type="PROSITE" id="PS51186"/>
    </source>
</evidence>
<accession>D0WFU0</accession>
<dbReference type="InterPro" id="IPR016181">
    <property type="entry name" value="Acyl_CoA_acyltransferase"/>
</dbReference>
<dbReference type="SUPFAM" id="SSF55729">
    <property type="entry name" value="Acyl-CoA N-acyltransferases (Nat)"/>
    <property type="match status" value="1"/>
</dbReference>
<protein>
    <submittedName>
        <fullName evidence="2">Acetyltransferase, GNAT family</fullName>
    </submittedName>
</protein>
<dbReference type="GeneID" id="85007293"/>
<dbReference type="EMBL" id="ACUX02000006">
    <property type="protein sequence ID" value="EEZ61353.1"/>
    <property type="molecule type" value="Genomic_DNA"/>
</dbReference>
<dbReference type="AlphaFoldDB" id="D0WFU0"/>
<dbReference type="eggNOG" id="COG0456">
    <property type="taxonomic scope" value="Bacteria"/>
</dbReference>
<dbReference type="STRING" id="649764.HMPREF0762_00690"/>